<dbReference type="EMBL" id="CM042889">
    <property type="protein sequence ID" value="KAI4321514.1"/>
    <property type="molecule type" value="Genomic_DNA"/>
</dbReference>
<organism evidence="1 2">
    <name type="scientific">Melastoma candidum</name>
    <dbReference type="NCBI Taxonomy" id="119954"/>
    <lineage>
        <taxon>Eukaryota</taxon>
        <taxon>Viridiplantae</taxon>
        <taxon>Streptophyta</taxon>
        <taxon>Embryophyta</taxon>
        <taxon>Tracheophyta</taxon>
        <taxon>Spermatophyta</taxon>
        <taxon>Magnoliopsida</taxon>
        <taxon>eudicotyledons</taxon>
        <taxon>Gunneridae</taxon>
        <taxon>Pentapetalae</taxon>
        <taxon>rosids</taxon>
        <taxon>malvids</taxon>
        <taxon>Myrtales</taxon>
        <taxon>Melastomataceae</taxon>
        <taxon>Melastomatoideae</taxon>
        <taxon>Melastomateae</taxon>
        <taxon>Melastoma</taxon>
    </lineage>
</organism>
<reference evidence="2" key="1">
    <citation type="journal article" date="2023" name="Front. Plant Sci.">
        <title>Chromosomal-level genome assembly of Melastoma candidum provides insights into trichome evolution.</title>
        <authorList>
            <person name="Zhong Y."/>
            <person name="Wu W."/>
            <person name="Sun C."/>
            <person name="Zou P."/>
            <person name="Liu Y."/>
            <person name="Dai S."/>
            <person name="Zhou R."/>
        </authorList>
    </citation>
    <scope>NUCLEOTIDE SEQUENCE [LARGE SCALE GENOMIC DNA]</scope>
</reference>
<evidence type="ECO:0000313" key="1">
    <source>
        <dbReference type="EMBL" id="KAI4321514.1"/>
    </source>
</evidence>
<dbReference type="Proteomes" id="UP001057402">
    <property type="component" value="Chromosome 10"/>
</dbReference>
<gene>
    <name evidence="1" type="ORF">MLD38_034884</name>
</gene>
<keyword evidence="2" id="KW-1185">Reference proteome</keyword>
<evidence type="ECO:0000313" key="2">
    <source>
        <dbReference type="Proteomes" id="UP001057402"/>
    </source>
</evidence>
<proteinExistence type="predicted"/>
<comment type="caution">
    <text evidence="1">The sequence shown here is derived from an EMBL/GenBank/DDBJ whole genome shotgun (WGS) entry which is preliminary data.</text>
</comment>
<accession>A0ACB9MDI3</accession>
<protein>
    <submittedName>
        <fullName evidence="1">Uncharacterized protein</fullName>
    </submittedName>
</protein>
<sequence>MAPTKSTPVNVMMLGLLTLLLPPLSSTLGQSDNYIIHMDPTFMPKAYANTHAWHLATLSSILQSPTHTPESKLIYTYTDAIQGFAANLSPDELMALEAAPGFTSHMQDRSATIDTTYSPRFLGLNPYLGAWPASGYGKDVIIGMVDTGIWPESRSFRDDGFTDVPSTWRGKCEAGTQFNSSMCNKKLIGARFFNKGLIAMIPHANITMNSTRDIFGHGTHTSSTAAGRPVEGASFFGYAQGTAVGVAPMARVAMYKVFWDEGRAMSDVIAAIDQAIKDGVHVLSLSFGFDDVQLYEDPIAIATFSAIKKGIFVSTSAGNEGPRHGSLHNGIPWVITVAAGDMDRDFRGSITLGDGHSLNGTALFVGDSISIEDPIIFMGFCNDTSKLNKTRQILVLCEDEQILDYQLQSVRDSGVAGAIFITNVSSLDIFIPTPFPAVFVNHKDGETIKDYVMTSSDPKARLQFHQTVYKNRPAPRVASFTSRGPSSSCPAVLKPDIVAPGMLVLAAWPPNVGIDLLGSQTSAFNMISGTSMACPHITGVAALLRDIYPNWSPAAIRSAIMTTSYSIDSTNAPIKDTGFNDEPASPLAMGAGHVDPNKAMDPGLVYDATSQDYVNLMCALNFTEHQIKIITKSSSNDCSRASLDLNYPAFIAFYSVNTSSYPPIQEFRRTVTNVGDSTSSYKAEVTPMEGFDVTVVPDKLTFREKFEKLSFKLSIRGPKQMKKNKVIFGYLKWVETEMKHIVTSPIVATNIIMD</sequence>
<name>A0ACB9MDI3_9MYRT</name>